<dbReference type="InterPro" id="IPR008993">
    <property type="entry name" value="TIMP-like_OB-fold"/>
</dbReference>
<evidence type="ECO:0000256" key="6">
    <source>
        <dbReference type="SAM" id="SignalP"/>
    </source>
</evidence>
<proteinExistence type="predicted"/>
<dbReference type="PROSITE" id="PS50189">
    <property type="entry name" value="NTR"/>
    <property type="match status" value="1"/>
</dbReference>
<dbReference type="GO" id="GO:0002020">
    <property type="term" value="F:protease binding"/>
    <property type="evidence" value="ECO:0007669"/>
    <property type="project" value="TreeGrafter"/>
</dbReference>
<evidence type="ECO:0000259" key="7">
    <source>
        <dbReference type="PROSITE" id="PS50189"/>
    </source>
</evidence>
<organism evidence="8 9">
    <name type="scientific">Holothuria leucospilota</name>
    <name type="common">Black long sea cucumber</name>
    <name type="synonym">Mertensiothuria leucospilota</name>
    <dbReference type="NCBI Taxonomy" id="206669"/>
    <lineage>
        <taxon>Eukaryota</taxon>
        <taxon>Metazoa</taxon>
        <taxon>Echinodermata</taxon>
        <taxon>Eleutherozoa</taxon>
        <taxon>Echinozoa</taxon>
        <taxon>Holothuroidea</taxon>
        <taxon>Aspidochirotacea</taxon>
        <taxon>Aspidochirotida</taxon>
        <taxon>Holothuriidae</taxon>
        <taxon>Holothuria</taxon>
    </lineage>
</organism>
<keyword evidence="2" id="KW-0964">Secreted</keyword>
<dbReference type="Pfam" id="PF00965">
    <property type="entry name" value="TIMP"/>
    <property type="match status" value="1"/>
</dbReference>
<dbReference type="AlphaFoldDB" id="A0A9Q1CN56"/>
<keyword evidence="4" id="KW-0479">Metal-binding</keyword>
<dbReference type="GO" id="GO:0031012">
    <property type="term" value="C:extracellular matrix"/>
    <property type="evidence" value="ECO:0007669"/>
    <property type="project" value="TreeGrafter"/>
</dbReference>
<reference evidence="8" key="1">
    <citation type="submission" date="2021-10" db="EMBL/GenBank/DDBJ databases">
        <title>Tropical sea cucumber genome reveals ecological adaptation and Cuvierian tubules defense mechanism.</title>
        <authorList>
            <person name="Chen T."/>
        </authorList>
    </citation>
    <scope>NUCLEOTIDE SEQUENCE</scope>
    <source>
        <strain evidence="8">Nanhai2018</strain>
        <tissue evidence="8">Muscle</tissue>
    </source>
</reference>
<dbReference type="GO" id="GO:0008191">
    <property type="term" value="F:metalloendopeptidase inhibitor activity"/>
    <property type="evidence" value="ECO:0007669"/>
    <property type="project" value="InterPro"/>
</dbReference>
<dbReference type="GO" id="GO:0051045">
    <property type="term" value="P:negative regulation of membrane protein ectodomain proteolysis"/>
    <property type="evidence" value="ECO:0007669"/>
    <property type="project" value="TreeGrafter"/>
</dbReference>
<evidence type="ECO:0000256" key="5">
    <source>
        <dbReference type="PIRSR" id="PIRSR601820-3"/>
    </source>
</evidence>
<dbReference type="SUPFAM" id="SSF50242">
    <property type="entry name" value="TIMP-like"/>
    <property type="match status" value="1"/>
</dbReference>
<dbReference type="GO" id="GO:0005615">
    <property type="term" value="C:extracellular space"/>
    <property type="evidence" value="ECO:0007669"/>
    <property type="project" value="TreeGrafter"/>
</dbReference>
<dbReference type="PANTHER" id="PTHR11844">
    <property type="entry name" value="METALLOPROTEASE INHIBITOR"/>
    <property type="match status" value="1"/>
</dbReference>
<dbReference type="InterPro" id="IPR001820">
    <property type="entry name" value="TIMP"/>
</dbReference>
<evidence type="ECO:0000256" key="1">
    <source>
        <dbReference type="ARBA" id="ARBA00004613"/>
    </source>
</evidence>
<evidence type="ECO:0000313" key="8">
    <source>
        <dbReference type="EMBL" id="KAJ8047589.1"/>
    </source>
</evidence>
<keyword evidence="6" id="KW-0732">Signal</keyword>
<sequence>MVSSSLSQAMNFIAVAIFIVHVTVTSASQCLCDERTVKEKFCSLQYSFRGKILAINEVEVPAERVRRAANDEASSYSFELPDYEIIQKQPQALTTKLVFEYQVEIEQIYKGVDLKYLMQVVPIRRDSDEIVCGTHELLKDKTYLFQVKDFTHLDVCEAVIRFKDVVREDRFGLKKHYRHVCKPEQKRSLEWIKDYLS</sequence>
<keyword evidence="4" id="KW-0862">Zinc</keyword>
<dbReference type="InterPro" id="IPR001134">
    <property type="entry name" value="Netrin_domain"/>
</dbReference>
<feature type="binding site" evidence="4">
    <location>
        <position position="30"/>
    </location>
    <ligand>
        <name>Zn(2+)</name>
        <dbReference type="ChEBI" id="CHEBI:29105"/>
        <note>ligand shared with metalloproteinase partner</note>
    </ligand>
</feature>
<evidence type="ECO:0000313" key="9">
    <source>
        <dbReference type="Proteomes" id="UP001152320"/>
    </source>
</evidence>
<feature type="disulfide bond" evidence="5">
    <location>
        <begin position="42"/>
        <end position="181"/>
    </location>
</feature>
<evidence type="ECO:0000256" key="2">
    <source>
        <dbReference type="ARBA" id="ARBA00022525"/>
    </source>
</evidence>
<dbReference type="Proteomes" id="UP001152320">
    <property type="component" value="Chromosome 2"/>
</dbReference>
<feature type="signal peptide" evidence="6">
    <location>
        <begin position="1"/>
        <end position="27"/>
    </location>
</feature>
<dbReference type="PANTHER" id="PTHR11844:SF33">
    <property type="entry name" value="TISSUE INHIBITOR OF METALLOPROTEINASE"/>
    <property type="match status" value="1"/>
</dbReference>
<feature type="disulfide bond" evidence="5">
    <location>
        <begin position="32"/>
        <end position="156"/>
    </location>
</feature>
<evidence type="ECO:0000256" key="4">
    <source>
        <dbReference type="PIRSR" id="PIRSR601820-1"/>
    </source>
</evidence>
<name>A0A9Q1CN56_HOLLE</name>
<comment type="subcellular location">
    <subcellularLocation>
        <location evidence="1">Secreted</location>
    </subcellularLocation>
</comment>
<dbReference type="Gene3D" id="2.40.50.120">
    <property type="match status" value="1"/>
</dbReference>
<dbReference type="EMBL" id="JAIZAY010000002">
    <property type="protein sequence ID" value="KAJ8047589.1"/>
    <property type="molecule type" value="Genomic_DNA"/>
</dbReference>
<keyword evidence="9" id="KW-1185">Reference proteome</keyword>
<comment type="caution">
    <text evidence="8">The sequence shown here is derived from an EMBL/GenBank/DDBJ whole genome shotgun (WGS) entry which is preliminary data.</text>
</comment>
<feature type="chain" id="PRO_5040376001" description="NTR domain-containing protein" evidence="6">
    <location>
        <begin position="28"/>
        <end position="197"/>
    </location>
</feature>
<evidence type="ECO:0000256" key="3">
    <source>
        <dbReference type="ARBA" id="ARBA00023157"/>
    </source>
</evidence>
<feature type="disulfide bond" evidence="5">
    <location>
        <begin position="30"/>
        <end position="132"/>
    </location>
</feature>
<dbReference type="GO" id="GO:0046872">
    <property type="term" value="F:metal ion binding"/>
    <property type="evidence" value="ECO:0007669"/>
    <property type="project" value="UniProtKB-KW"/>
</dbReference>
<protein>
    <recommendedName>
        <fullName evidence="7">NTR domain-containing protein</fullName>
    </recommendedName>
</protein>
<accession>A0A9Q1CN56</accession>
<keyword evidence="3 5" id="KW-1015">Disulfide bond</keyword>
<gene>
    <name evidence="8" type="ORF">HOLleu_06628</name>
</gene>
<feature type="domain" description="NTR" evidence="7">
    <location>
        <begin position="30"/>
        <end position="181"/>
    </location>
</feature>